<protein>
    <submittedName>
        <fullName evidence="1">Uncharacterized protein</fullName>
    </submittedName>
</protein>
<gene>
    <name evidence="1" type="ORF">DW355_06570</name>
</gene>
<dbReference type="AlphaFoldDB" id="A0A4P6UJA1"/>
<organism evidence="1 2">
    <name type="scientific">Hylemonella gracilis</name>
    <dbReference type="NCBI Taxonomy" id="80880"/>
    <lineage>
        <taxon>Bacteria</taxon>
        <taxon>Pseudomonadati</taxon>
        <taxon>Pseudomonadota</taxon>
        <taxon>Betaproteobacteria</taxon>
        <taxon>Burkholderiales</taxon>
        <taxon>Comamonadaceae</taxon>
        <taxon>Hylemonella</taxon>
    </lineage>
</organism>
<proteinExistence type="predicted"/>
<sequence length="152" mass="17482">MSSPEKPTKPDEENRRTQLQRWIDAHFQGRMVDFIASTNDGERQINQGELSALLRKKAFGERRARALEQQAGMPRGYLDWTGDAPVPKPMMPAADAGTTWPFALISYQRVMTLQSRLGPTLAREALQDIDEQMDLVLTKWERRARRELQQSK</sequence>
<evidence type="ECO:0000313" key="2">
    <source>
        <dbReference type="Proteomes" id="UP000292939"/>
    </source>
</evidence>
<dbReference type="Proteomes" id="UP000292939">
    <property type="component" value="Chromosome"/>
</dbReference>
<name>A0A4P6UJA1_9BURK</name>
<accession>A0A4P6UJA1</accession>
<dbReference type="EMBL" id="CP031395">
    <property type="protein sequence ID" value="QBK04494.1"/>
    <property type="molecule type" value="Genomic_DNA"/>
</dbReference>
<reference evidence="1 2" key="1">
    <citation type="submission" date="2018-07" db="EMBL/GenBank/DDBJ databases">
        <title>Exploring interactions and the metabolic potential of the ultra-small soil bacteria Hylemonella gracilis.</title>
        <authorList>
            <person name="Tyc O."/>
            <person name="Kulkarni P."/>
            <person name="Gawehns F."/>
            <person name="Hundscheid M."/>
            <person name="Zweers H."/>
            <person name="Garbeva P."/>
        </authorList>
    </citation>
    <scope>NUCLEOTIDE SEQUENCE [LARGE SCALE GENOMIC DNA]</scope>
    <source>
        <strain evidence="1 2">NS1</strain>
    </source>
</reference>
<dbReference type="KEGG" id="hgr:DW355_06570"/>
<evidence type="ECO:0000313" key="1">
    <source>
        <dbReference type="EMBL" id="QBK04494.1"/>
    </source>
</evidence>